<feature type="domain" description="C2H2-type" evidence="12">
    <location>
        <begin position="276"/>
        <end position="303"/>
    </location>
</feature>
<dbReference type="SUPFAM" id="SSF54695">
    <property type="entry name" value="POZ domain"/>
    <property type="match status" value="1"/>
</dbReference>
<feature type="domain" description="C2H2-type" evidence="12">
    <location>
        <begin position="304"/>
        <end position="331"/>
    </location>
</feature>
<evidence type="ECO:0000259" key="12">
    <source>
        <dbReference type="PROSITE" id="PS50157"/>
    </source>
</evidence>
<evidence type="ECO:0000256" key="3">
    <source>
        <dbReference type="ARBA" id="ARBA00022737"/>
    </source>
</evidence>
<comment type="subcellular location">
    <subcellularLocation>
        <location evidence="1">Nucleus</location>
    </subcellularLocation>
</comment>
<evidence type="ECO:0000313" key="13">
    <source>
        <dbReference type="EMBL" id="KAJ9137736.1"/>
    </source>
</evidence>
<accession>A0AA38VCH5</accession>
<dbReference type="Pfam" id="PF00096">
    <property type="entry name" value="zf-C2H2"/>
    <property type="match status" value="2"/>
</dbReference>
<dbReference type="SUPFAM" id="SSF57667">
    <property type="entry name" value="beta-beta-alpha zinc fingers"/>
    <property type="match status" value="2"/>
</dbReference>
<dbReference type="PROSITE" id="PS50157">
    <property type="entry name" value="ZINC_FINGER_C2H2_2"/>
    <property type="match status" value="2"/>
</dbReference>
<dbReference type="GO" id="GO:0008270">
    <property type="term" value="F:zinc ion binding"/>
    <property type="evidence" value="ECO:0007669"/>
    <property type="project" value="UniProtKB-KW"/>
</dbReference>
<keyword evidence="7" id="KW-0238">DNA-binding</keyword>
<keyword evidence="2" id="KW-0479">Metal-binding</keyword>
<dbReference type="FunFam" id="3.30.160.60:FF:001009">
    <property type="entry name" value="Zinc finger protein 26"/>
    <property type="match status" value="1"/>
</dbReference>
<dbReference type="SMART" id="SM00355">
    <property type="entry name" value="ZnF_C2H2"/>
    <property type="match status" value="2"/>
</dbReference>
<dbReference type="PANTHER" id="PTHR24394">
    <property type="entry name" value="ZINC FINGER PROTEIN"/>
    <property type="match status" value="1"/>
</dbReference>
<keyword evidence="14" id="KW-1185">Reference proteome</keyword>
<evidence type="ECO:0000256" key="9">
    <source>
        <dbReference type="ARBA" id="ARBA00023242"/>
    </source>
</evidence>
<keyword evidence="5" id="KW-0862">Zinc</keyword>
<sequence>MDDFSSKPHPAAFTVSVGGKPFTIHTDVLDKSSPLRTSRRELEETFLPHYSPEAFGHVQKYLYRGVFQPSLVPLEIIAEIVFLALALRLWDLASEGFVLALEHMPAVALQLANNLAEGLRQKLLGALTAVYPVDGRFEVFWDAAAPGDRPFLLEWARDWSRQQEKPTFTAYWASVRADIRSEFLIQGSSGPAGLLAGQIGARQEEEREAEEPCQDVDPRPPPAPDEPGSIAPGSPQRRRSTRIMRKPSQYQSDERLSARQAQHAIHKTSPARDKPFSCSVCGRGFNFSSNRNKHEMAHDGKKRFSCSICGKAYIYNASRSRHEKTHKGKQPSLCVFCGKSFARKDNRDVHTREEDTDAVV</sequence>
<evidence type="ECO:0000256" key="7">
    <source>
        <dbReference type="ARBA" id="ARBA00023125"/>
    </source>
</evidence>
<feature type="region of interest" description="Disordered" evidence="11">
    <location>
        <begin position="198"/>
        <end position="270"/>
    </location>
</feature>
<dbReference type="PANTHER" id="PTHR24394:SF48">
    <property type="entry name" value="ZINC FINGER PROTEIN 771"/>
    <property type="match status" value="1"/>
</dbReference>
<keyword evidence="6" id="KW-0805">Transcription regulation</keyword>
<dbReference type="PROSITE" id="PS00028">
    <property type="entry name" value="ZINC_FINGER_C2H2_1"/>
    <property type="match status" value="2"/>
</dbReference>
<evidence type="ECO:0000256" key="5">
    <source>
        <dbReference type="ARBA" id="ARBA00022833"/>
    </source>
</evidence>
<name>A0AA38VCH5_9PEZI</name>
<dbReference type="Gene3D" id="3.30.160.60">
    <property type="entry name" value="Classic Zinc Finger"/>
    <property type="match status" value="3"/>
</dbReference>
<proteinExistence type="predicted"/>
<dbReference type="InterPro" id="IPR013087">
    <property type="entry name" value="Znf_C2H2_type"/>
</dbReference>
<evidence type="ECO:0000256" key="11">
    <source>
        <dbReference type="SAM" id="MobiDB-lite"/>
    </source>
</evidence>
<dbReference type="EMBL" id="JANBVO010000033">
    <property type="protein sequence ID" value="KAJ9137736.1"/>
    <property type="molecule type" value="Genomic_DNA"/>
</dbReference>
<keyword evidence="4 10" id="KW-0863">Zinc-finger</keyword>
<evidence type="ECO:0000313" key="14">
    <source>
        <dbReference type="Proteomes" id="UP001174694"/>
    </source>
</evidence>
<evidence type="ECO:0000256" key="2">
    <source>
        <dbReference type="ARBA" id="ARBA00022723"/>
    </source>
</evidence>
<dbReference type="InterPro" id="IPR011333">
    <property type="entry name" value="SKP1/BTB/POZ_sf"/>
</dbReference>
<protein>
    <recommendedName>
        <fullName evidence="12">C2H2-type domain-containing protein</fullName>
    </recommendedName>
</protein>
<keyword evidence="9" id="KW-0539">Nucleus</keyword>
<evidence type="ECO:0000256" key="10">
    <source>
        <dbReference type="PROSITE-ProRule" id="PRU00042"/>
    </source>
</evidence>
<dbReference type="GO" id="GO:0005634">
    <property type="term" value="C:nucleus"/>
    <property type="evidence" value="ECO:0007669"/>
    <property type="project" value="UniProtKB-SubCell"/>
</dbReference>
<dbReference type="GO" id="GO:0000981">
    <property type="term" value="F:DNA-binding transcription factor activity, RNA polymerase II-specific"/>
    <property type="evidence" value="ECO:0007669"/>
    <property type="project" value="TreeGrafter"/>
</dbReference>
<organism evidence="13 14">
    <name type="scientific">Pleurostoma richardsiae</name>
    <dbReference type="NCBI Taxonomy" id="41990"/>
    <lineage>
        <taxon>Eukaryota</taxon>
        <taxon>Fungi</taxon>
        <taxon>Dikarya</taxon>
        <taxon>Ascomycota</taxon>
        <taxon>Pezizomycotina</taxon>
        <taxon>Sordariomycetes</taxon>
        <taxon>Sordariomycetidae</taxon>
        <taxon>Calosphaeriales</taxon>
        <taxon>Pleurostomataceae</taxon>
        <taxon>Pleurostoma</taxon>
    </lineage>
</organism>
<dbReference type="GO" id="GO:0003677">
    <property type="term" value="F:DNA binding"/>
    <property type="evidence" value="ECO:0007669"/>
    <property type="project" value="UniProtKB-KW"/>
</dbReference>
<dbReference type="InterPro" id="IPR036236">
    <property type="entry name" value="Znf_C2H2_sf"/>
</dbReference>
<keyword evidence="3" id="KW-0677">Repeat</keyword>
<keyword evidence="8" id="KW-0804">Transcription</keyword>
<evidence type="ECO:0000256" key="8">
    <source>
        <dbReference type="ARBA" id="ARBA00023163"/>
    </source>
</evidence>
<gene>
    <name evidence="13" type="ORF">NKR23_g8987</name>
</gene>
<dbReference type="AlphaFoldDB" id="A0AA38VCH5"/>
<evidence type="ECO:0000256" key="4">
    <source>
        <dbReference type="ARBA" id="ARBA00022771"/>
    </source>
</evidence>
<feature type="compositionally biased region" description="Basic residues" evidence="11">
    <location>
        <begin position="236"/>
        <end position="245"/>
    </location>
</feature>
<dbReference type="Proteomes" id="UP001174694">
    <property type="component" value="Unassembled WGS sequence"/>
</dbReference>
<comment type="caution">
    <text evidence="13">The sequence shown here is derived from an EMBL/GenBank/DDBJ whole genome shotgun (WGS) entry which is preliminary data.</text>
</comment>
<evidence type="ECO:0000256" key="6">
    <source>
        <dbReference type="ARBA" id="ARBA00023015"/>
    </source>
</evidence>
<dbReference type="FunFam" id="3.30.160.60:FF:000325">
    <property type="entry name" value="ZFP90 zinc finger protein"/>
    <property type="match status" value="1"/>
</dbReference>
<evidence type="ECO:0000256" key="1">
    <source>
        <dbReference type="ARBA" id="ARBA00004123"/>
    </source>
</evidence>
<reference evidence="13" key="1">
    <citation type="submission" date="2022-07" db="EMBL/GenBank/DDBJ databases">
        <title>Fungi with potential for degradation of polypropylene.</title>
        <authorList>
            <person name="Gostincar C."/>
        </authorList>
    </citation>
    <scope>NUCLEOTIDE SEQUENCE</scope>
    <source>
        <strain evidence="13">EXF-13308</strain>
    </source>
</reference>